<evidence type="ECO:0000259" key="1">
    <source>
        <dbReference type="Pfam" id="PF00535"/>
    </source>
</evidence>
<name>A0A399CVY8_9BACT</name>
<dbReference type="Pfam" id="PF00535">
    <property type="entry name" value="Glycos_transf_2"/>
    <property type="match status" value="1"/>
</dbReference>
<dbReference type="Gene3D" id="3.90.550.10">
    <property type="entry name" value="Spore Coat Polysaccharide Biosynthesis Protein SpsA, Chain A"/>
    <property type="match status" value="1"/>
</dbReference>
<keyword evidence="3" id="KW-1185">Reference proteome</keyword>
<dbReference type="OrthoDB" id="761861at2"/>
<dbReference type="CDD" id="cd00761">
    <property type="entry name" value="Glyco_tranf_GTA_type"/>
    <property type="match status" value="1"/>
</dbReference>
<feature type="domain" description="Glycosyltransferase 2-like" evidence="1">
    <location>
        <begin position="54"/>
        <end position="203"/>
    </location>
</feature>
<reference evidence="2 3" key="1">
    <citation type="journal article" date="2015" name="Int. J. Syst. Evol. Microbiol.">
        <title>Mariniphaga sediminis sp. nov., isolated from coastal sediment.</title>
        <authorList>
            <person name="Wang F.Q."/>
            <person name="Shen Q.Y."/>
            <person name="Chen G.J."/>
            <person name="Du Z.J."/>
        </authorList>
    </citation>
    <scope>NUCLEOTIDE SEQUENCE [LARGE SCALE GENOMIC DNA]</scope>
    <source>
        <strain evidence="2 3">SY21</strain>
    </source>
</reference>
<dbReference type="Proteomes" id="UP000266441">
    <property type="component" value="Unassembled WGS sequence"/>
</dbReference>
<accession>A0A399CVY8</accession>
<dbReference type="SUPFAM" id="SSF53448">
    <property type="entry name" value="Nucleotide-diphospho-sugar transferases"/>
    <property type="match status" value="1"/>
</dbReference>
<dbReference type="GO" id="GO:0016740">
    <property type="term" value="F:transferase activity"/>
    <property type="evidence" value="ECO:0007669"/>
    <property type="project" value="UniProtKB-KW"/>
</dbReference>
<dbReference type="InterPro" id="IPR001173">
    <property type="entry name" value="Glyco_trans_2-like"/>
</dbReference>
<dbReference type="AlphaFoldDB" id="A0A399CVY8"/>
<comment type="caution">
    <text evidence="2">The sequence shown here is derived from an EMBL/GenBank/DDBJ whole genome shotgun (WGS) entry which is preliminary data.</text>
</comment>
<evidence type="ECO:0000313" key="3">
    <source>
        <dbReference type="Proteomes" id="UP000266441"/>
    </source>
</evidence>
<organism evidence="2 3">
    <name type="scientific">Mariniphaga sediminis</name>
    <dbReference type="NCBI Taxonomy" id="1628158"/>
    <lineage>
        <taxon>Bacteria</taxon>
        <taxon>Pseudomonadati</taxon>
        <taxon>Bacteroidota</taxon>
        <taxon>Bacteroidia</taxon>
        <taxon>Marinilabiliales</taxon>
        <taxon>Prolixibacteraceae</taxon>
        <taxon>Mariniphaga</taxon>
    </lineage>
</organism>
<protein>
    <submittedName>
        <fullName evidence="2">Glycosyltransferase family 2 protein</fullName>
    </submittedName>
</protein>
<proteinExistence type="predicted"/>
<keyword evidence="2" id="KW-0808">Transferase</keyword>
<dbReference type="InterPro" id="IPR029044">
    <property type="entry name" value="Nucleotide-diphossugar_trans"/>
</dbReference>
<gene>
    <name evidence="2" type="ORF">D1164_19195</name>
</gene>
<evidence type="ECO:0000313" key="2">
    <source>
        <dbReference type="EMBL" id="RIH63557.1"/>
    </source>
</evidence>
<sequence>MLNKCGTAVISASVNNGRFKQITFCPKENGVRNLYSKLFSVNSTGFKKMTMLTINIPVYNIEVNDLARQLLEQAQELKIDFEIRIYDDGSADAIKIKNRELAKTPHVIYHELEQNLGRAAIRNKMGFDSLHKYLLFIDADSKVISERYLENYLKFVTPGCVLCGGTAYSPEKPARQEKILRWVYGRQREAVPAKERNGKKGFIITSNNFLMDGEVFKKIHFREDLGPYGHEDTMLGYDLFCAGINPIHVHNPLEHTGLEDSSVFLEKTRNALENLRYISEKIVDNRSVFCHRVKFLAEYNKITSVVPPFLLRWFFSLFRKVMEKNLTSKNPILCWFDVYKLGYFSMLKRKK</sequence>
<dbReference type="EMBL" id="QWET01000019">
    <property type="protein sequence ID" value="RIH63557.1"/>
    <property type="molecule type" value="Genomic_DNA"/>
</dbReference>